<proteinExistence type="predicted"/>
<dbReference type="NCBIfam" id="TIGR01640">
    <property type="entry name" value="F_box_assoc_1"/>
    <property type="match status" value="1"/>
</dbReference>
<dbReference type="EMBL" id="DF973701">
    <property type="protein sequence ID" value="GAU38064.1"/>
    <property type="molecule type" value="Genomic_DNA"/>
</dbReference>
<evidence type="ECO:0000313" key="2">
    <source>
        <dbReference type="EMBL" id="GAU38064.1"/>
    </source>
</evidence>
<dbReference type="PANTHER" id="PTHR31672:SF13">
    <property type="entry name" value="F-BOX PROTEIN CPR30-LIKE"/>
    <property type="match status" value="1"/>
</dbReference>
<name>A0A2Z6MZZ3_TRISU</name>
<dbReference type="OrthoDB" id="591557at2759"/>
<accession>A0A2Z6MZZ3</accession>
<dbReference type="InterPro" id="IPR006527">
    <property type="entry name" value="F-box-assoc_dom_typ1"/>
</dbReference>
<dbReference type="Pfam" id="PF00646">
    <property type="entry name" value="F-box"/>
    <property type="match status" value="1"/>
</dbReference>
<organism evidence="2 3">
    <name type="scientific">Trifolium subterraneum</name>
    <name type="common">Subterranean clover</name>
    <dbReference type="NCBI Taxonomy" id="3900"/>
    <lineage>
        <taxon>Eukaryota</taxon>
        <taxon>Viridiplantae</taxon>
        <taxon>Streptophyta</taxon>
        <taxon>Embryophyta</taxon>
        <taxon>Tracheophyta</taxon>
        <taxon>Spermatophyta</taxon>
        <taxon>Magnoliopsida</taxon>
        <taxon>eudicotyledons</taxon>
        <taxon>Gunneridae</taxon>
        <taxon>Pentapetalae</taxon>
        <taxon>rosids</taxon>
        <taxon>fabids</taxon>
        <taxon>Fabales</taxon>
        <taxon>Fabaceae</taxon>
        <taxon>Papilionoideae</taxon>
        <taxon>50 kb inversion clade</taxon>
        <taxon>NPAAA clade</taxon>
        <taxon>Hologalegina</taxon>
        <taxon>IRL clade</taxon>
        <taxon>Trifolieae</taxon>
        <taxon>Trifolium</taxon>
    </lineage>
</organism>
<reference evidence="3" key="1">
    <citation type="journal article" date="2017" name="Front. Plant Sci.">
        <title>Climate Clever Clovers: New Paradigm to Reduce the Environmental Footprint of Ruminants by Breeding Low Methanogenic Forages Utilizing Haplotype Variation.</title>
        <authorList>
            <person name="Kaur P."/>
            <person name="Appels R."/>
            <person name="Bayer P.E."/>
            <person name="Keeble-Gagnere G."/>
            <person name="Wang J."/>
            <person name="Hirakawa H."/>
            <person name="Shirasawa K."/>
            <person name="Vercoe P."/>
            <person name="Stefanova K."/>
            <person name="Durmic Z."/>
            <person name="Nichols P."/>
            <person name="Revell C."/>
            <person name="Isobe S.N."/>
            <person name="Edwards D."/>
            <person name="Erskine W."/>
        </authorList>
    </citation>
    <scope>NUCLEOTIDE SEQUENCE [LARGE SCALE GENOMIC DNA]</scope>
    <source>
        <strain evidence="3">cv. Daliak</strain>
    </source>
</reference>
<dbReference type="InterPro" id="IPR017451">
    <property type="entry name" value="F-box-assoc_interact_dom"/>
</dbReference>
<dbReference type="SMART" id="SM00256">
    <property type="entry name" value="FBOX"/>
    <property type="match status" value="1"/>
</dbReference>
<evidence type="ECO:0000313" key="3">
    <source>
        <dbReference type="Proteomes" id="UP000242715"/>
    </source>
</evidence>
<keyword evidence="3" id="KW-1185">Reference proteome</keyword>
<dbReference type="SUPFAM" id="SSF81383">
    <property type="entry name" value="F-box domain"/>
    <property type="match status" value="1"/>
</dbReference>
<dbReference type="CDD" id="cd22157">
    <property type="entry name" value="F-box_AtFBW1-like"/>
    <property type="match status" value="1"/>
</dbReference>
<feature type="domain" description="F-box" evidence="1">
    <location>
        <begin position="18"/>
        <end position="59"/>
    </location>
</feature>
<protein>
    <recommendedName>
        <fullName evidence="1">F-box domain-containing protein</fullName>
    </recommendedName>
</protein>
<sequence length="383" mass="44001">MALCSNVTTETITSLPSLPLELVEEEILCRLPVKILLQLRCICKSWRSLISDDPKFAKKHLRMSKILKQQQHLTVNVFSSCDLISLDSLLSSVFSNISNPTFTRTQLNFPISVSRYISLISSCDGILCLTLDGRRSALLCNPFLRKYSELPSLENHRKREYSYQREVKSCLFSFGYDNFNDVYKVIAISCFKDKNNEVDVYTLGTNYWRSIQDFPYSTCNMYHPGVFVGGTVNWLAYHVSNGSFCRVIVSLDLEKESYQKIPKPDLEEDYCALMIFRDCLCIFASSNMFLDIWIMKEYGIKESWTKLYNIPYVGNQSPFPITGYISDDDQVLFSLFDLINSKFKLVAYNFINGNAKIPKIQNINGFMNPGVYMESLISLPCSY</sequence>
<dbReference type="Proteomes" id="UP000242715">
    <property type="component" value="Unassembled WGS sequence"/>
</dbReference>
<dbReference type="InterPro" id="IPR050796">
    <property type="entry name" value="SCF_F-box_component"/>
</dbReference>
<gene>
    <name evidence="2" type="ORF">TSUD_318580</name>
</gene>
<dbReference type="AlphaFoldDB" id="A0A2Z6MZZ3"/>
<dbReference type="Gene3D" id="1.20.1280.50">
    <property type="match status" value="1"/>
</dbReference>
<dbReference type="Pfam" id="PF07734">
    <property type="entry name" value="FBA_1"/>
    <property type="match status" value="1"/>
</dbReference>
<dbReference type="InterPro" id="IPR036047">
    <property type="entry name" value="F-box-like_dom_sf"/>
</dbReference>
<dbReference type="PANTHER" id="PTHR31672">
    <property type="entry name" value="BNACNNG10540D PROTEIN"/>
    <property type="match status" value="1"/>
</dbReference>
<evidence type="ECO:0000259" key="1">
    <source>
        <dbReference type="SMART" id="SM00256"/>
    </source>
</evidence>
<dbReference type="InterPro" id="IPR001810">
    <property type="entry name" value="F-box_dom"/>
</dbReference>